<gene>
    <name evidence="1" type="ORF">SAMN04488529_11756</name>
</gene>
<sequence>MCIKILKKSDVDKSENSNISNLFKSGGSMLKNSIK</sequence>
<evidence type="ECO:0000313" key="1">
    <source>
        <dbReference type="EMBL" id="SDP79070.1"/>
    </source>
</evidence>
<dbReference type="EMBL" id="FNJM01000017">
    <property type="protein sequence ID" value="SDP79070.1"/>
    <property type="molecule type" value="Genomic_DNA"/>
</dbReference>
<accession>A0A1H0VKV6</accession>
<reference evidence="1 2" key="1">
    <citation type="submission" date="2016-10" db="EMBL/GenBank/DDBJ databases">
        <authorList>
            <person name="de Groot N.N."/>
        </authorList>
    </citation>
    <scope>NUCLEOTIDE SEQUENCE [LARGE SCALE GENOMIC DNA]</scope>
    <source>
        <strain evidence="1 2">DSM 12272</strain>
    </source>
</reference>
<organism evidence="1 2">
    <name type="scientific">Clostridium gasigenes</name>
    <dbReference type="NCBI Taxonomy" id="94869"/>
    <lineage>
        <taxon>Bacteria</taxon>
        <taxon>Bacillati</taxon>
        <taxon>Bacillota</taxon>
        <taxon>Clostridia</taxon>
        <taxon>Eubacteriales</taxon>
        <taxon>Clostridiaceae</taxon>
        <taxon>Clostridium</taxon>
    </lineage>
</organism>
<dbReference type="AlphaFoldDB" id="A0A1H0VKV6"/>
<proteinExistence type="predicted"/>
<dbReference type="Proteomes" id="UP000198597">
    <property type="component" value="Unassembled WGS sequence"/>
</dbReference>
<evidence type="ECO:0000313" key="2">
    <source>
        <dbReference type="Proteomes" id="UP000198597"/>
    </source>
</evidence>
<keyword evidence="2" id="KW-1185">Reference proteome</keyword>
<dbReference type="STRING" id="94869.SAMN04488529_11756"/>
<name>A0A1H0VKV6_9CLOT</name>
<protein>
    <submittedName>
        <fullName evidence="1">Uncharacterized protein</fullName>
    </submittedName>
</protein>